<keyword evidence="2" id="KW-1185">Reference proteome</keyword>
<dbReference type="EMBL" id="JAWHQM010000051">
    <property type="protein sequence ID" value="KAK5635317.1"/>
    <property type="molecule type" value="Genomic_DNA"/>
</dbReference>
<name>A0AAN7Z9V7_9PEZI</name>
<evidence type="ECO:0000313" key="1">
    <source>
        <dbReference type="EMBL" id="KAK5635317.1"/>
    </source>
</evidence>
<dbReference type="Proteomes" id="UP001305414">
    <property type="component" value="Unassembled WGS sequence"/>
</dbReference>
<dbReference type="PANTHER" id="PTHR40788:SF1">
    <property type="entry name" value="IPA PROTEIN"/>
    <property type="match status" value="1"/>
</dbReference>
<gene>
    <name evidence="1" type="ORF">RRF57_011029</name>
</gene>
<organism evidence="1 2">
    <name type="scientific">Xylaria bambusicola</name>
    <dbReference type="NCBI Taxonomy" id="326684"/>
    <lineage>
        <taxon>Eukaryota</taxon>
        <taxon>Fungi</taxon>
        <taxon>Dikarya</taxon>
        <taxon>Ascomycota</taxon>
        <taxon>Pezizomycotina</taxon>
        <taxon>Sordariomycetes</taxon>
        <taxon>Xylariomycetidae</taxon>
        <taxon>Xylariales</taxon>
        <taxon>Xylariaceae</taxon>
        <taxon>Xylaria</taxon>
    </lineage>
</organism>
<dbReference type="PANTHER" id="PTHR40788">
    <property type="entry name" value="CLR5 DOMAIN-CONTAINING PROTEIN-RELATED"/>
    <property type="match status" value="1"/>
</dbReference>
<dbReference type="AlphaFoldDB" id="A0AAN7Z9V7"/>
<comment type="caution">
    <text evidence="1">The sequence shown here is derived from an EMBL/GenBank/DDBJ whole genome shotgun (WGS) entry which is preliminary data.</text>
</comment>
<reference evidence="1 2" key="1">
    <citation type="submission" date="2023-10" db="EMBL/GenBank/DDBJ databases">
        <title>Draft genome sequence of Xylaria bambusicola isolate GMP-LS, the root and basal stem rot pathogen of sugarcane in Indonesia.</title>
        <authorList>
            <person name="Selvaraj P."/>
            <person name="Muralishankar V."/>
            <person name="Muruganantham S."/>
            <person name="Sp S."/>
            <person name="Haryani S."/>
            <person name="Lau K.J.X."/>
            <person name="Naqvi N.I."/>
        </authorList>
    </citation>
    <scope>NUCLEOTIDE SEQUENCE [LARGE SCALE GENOMIC DNA]</scope>
    <source>
        <strain evidence="1">GMP-LS</strain>
    </source>
</reference>
<proteinExistence type="predicted"/>
<protein>
    <submittedName>
        <fullName evidence="1">Uncharacterized protein</fullName>
    </submittedName>
</protein>
<sequence>MDSDVETQIRATPRVMNVVSLLYPQTAAESSRSVNWEDFVYALRDVGFTARNTGGSAVLFEKNGGDDRVNGGGKIVFHRPHPMARIDPVMLHAMGRRMTKWFRWTKDQFVLDGKA</sequence>
<evidence type="ECO:0000313" key="2">
    <source>
        <dbReference type="Proteomes" id="UP001305414"/>
    </source>
</evidence>
<accession>A0AAN7Z9V7</accession>